<dbReference type="STRING" id="36842.SAMN02194393_04102"/>
<dbReference type="InterPro" id="IPR036390">
    <property type="entry name" value="WH_DNA-bd_sf"/>
</dbReference>
<keyword evidence="6" id="KW-1185">Reference proteome</keyword>
<keyword evidence="3" id="KW-0804">Transcription</keyword>
<evidence type="ECO:0000313" key="5">
    <source>
        <dbReference type="EMBL" id="SKC84412.1"/>
    </source>
</evidence>
<evidence type="ECO:0000259" key="4">
    <source>
        <dbReference type="PROSITE" id="PS50949"/>
    </source>
</evidence>
<dbReference type="Gene3D" id="1.20.120.530">
    <property type="entry name" value="GntR ligand-binding domain-like"/>
    <property type="match status" value="1"/>
</dbReference>
<dbReference type="SMART" id="SM00345">
    <property type="entry name" value="HTH_GNTR"/>
    <property type="match status" value="1"/>
</dbReference>
<dbReference type="SMART" id="SM00895">
    <property type="entry name" value="FCD"/>
    <property type="match status" value="1"/>
</dbReference>
<sequence>MVSKRLSLKEKAYEFIKNKIITCELMPGSDIEEDELALELGISRTPVREAILRLEQEKLVNIYPRKGSFVAPITLNDIQEIFQIREIVEVQVAKIVCKSISKEKLLYFKEQFDKMDEEGNLISYRDFFELDLKFHKFIVTSNDNQYLIEFINKIYDKDYRIRVLTTSMFEEERKRNKKEHLDIINAFLEKNEEKVEKYLREHIKNSKKGALKIL</sequence>
<gene>
    <name evidence="5" type="ORF">SAMN02194393_04102</name>
</gene>
<dbReference type="OrthoDB" id="368823at2"/>
<dbReference type="InterPro" id="IPR008920">
    <property type="entry name" value="TF_FadR/GntR_C"/>
</dbReference>
<dbReference type="GO" id="GO:0003700">
    <property type="term" value="F:DNA-binding transcription factor activity"/>
    <property type="evidence" value="ECO:0007669"/>
    <property type="project" value="InterPro"/>
</dbReference>
<keyword evidence="2 5" id="KW-0238">DNA-binding</keyword>
<name>A0A1T5M835_9FIRM</name>
<dbReference type="AlphaFoldDB" id="A0A1T5M835"/>
<dbReference type="GO" id="GO:0003677">
    <property type="term" value="F:DNA binding"/>
    <property type="evidence" value="ECO:0007669"/>
    <property type="project" value="UniProtKB-KW"/>
</dbReference>
<dbReference type="InterPro" id="IPR000524">
    <property type="entry name" value="Tscrpt_reg_HTH_GntR"/>
</dbReference>
<evidence type="ECO:0000313" key="6">
    <source>
        <dbReference type="Proteomes" id="UP000190285"/>
    </source>
</evidence>
<dbReference type="Proteomes" id="UP000190285">
    <property type="component" value="Unassembled WGS sequence"/>
</dbReference>
<dbReference type="InterPro" id="IPR036388">
    <property type="entry name" value="WH-like_DNA-bd_sf"/>
</dbReference>
<dbReference type="InterPro" id="IPR011711">
    <property type="entry name" value="GntR_C"/>
</dbReference>
<dbReference type="Pfam" id="PF00392">
    <property type="entry name" value="GntR"/>
    <property type="match status" value="1"/>
</dbReference>
<protein>
    <submittedName>
        <fullName evidence="5">DNA-binding transcriptional regulator, GntR family</fullName>
    </submittedName>
</protein>
<dbReference type="SUPFAM" id="SSF48008">
    <property type="entry name" value="GntR ligand-binding domain-like"/>
    <property type="match status" value="1"/>
</dbReference>
<evidence type="ECO:0000256" key="3">
    <source>
        <dbReference type="ARBA" id="ARBA00023163"/>
    </source>
</evidence>
<dbReference type="CDD" id="cd07377">
    <property type="entry name" value="WHTH_GntR"/>
    <property type="match status" value="1"/>
</dbReference>
<reference evidence="6" key="1">
    <citation type="submission" date="2017-02" db="EMBL/GenBank/DDBJ databases">
        <authorList>
            <person name="Varghese N."/>
            <person name="Submissions S."/>
        </authorList>
    </citation>
    <scope>NUCLEOTIDE SEQUENCE [LARGE SCALE GENOMIC DNA]</scope>
    <source>
        <strain evidence="6">M1</strain>
    </source>
</reference>
<evidence type="ECO:0000256" key="1">
    <source>
        <dbReference type="ARBA" id="ARBA00023015"/>
    </source>
</evidence>
<dbReference type="PROSITE" id="PS50949">
    <property type="entry name" value="HTH_GNTR"/>
    <property type="match status" value="1"/>
</dbReference>
<dbReference type="PANTHER" id="PTHR43537">
    <property type="entry name" value="TRANSCRIPTIONAL REGULATOR, GNTR FAMILY"/>
    <property type="match status" value="1"/>
</dbReference>
<dbReference type="PANTHER" id="PTHR43537:SF24">
    <property type="entry name" value="GLUCONATE OPERON TRANSCRIPTIONAL REPRESSOR"/>
    <property type="match status" value="1"/>
</dbReference>
<evidence type="ECO:0000256" key="2">
    <source>
        <dbReference type="ARBA" id="ARBA00023125"/>
    </source>
</evidence>
<organism evidence="5 6">
    <name type="scientific">Maledivibacter halophilus</name>
    <dbReference type="NCBI Taxonomy" id="36842"/>
    <lineage>
        <taxon>Bacteria</taxon>
        <taxon>Bacillati</taxon>
        <taxon>Bacillota</taxon>
        <taxon>Clostridia</taxon>
        <taxon>Peptostreptococcales</taxon>
        <taxon>Caminicellaceae</taxon>
        <taxon>Maledivibacter</taxon>
    </lineage>
</organism>
<feature type="domain" description="HTH gntR-type" evidence="4">
    <location>
        <begin position="6"/>
        <end position="73"/>
    </location>
</feature>
<keyword evidence="1" id="KW-0805">Transcription regulation</keyword>
<dbReference type="Pfam" id="PF07729">
    <property type="entry name" value="FCD"/>
    <property type="match status" value="1"/>
</dbReference>
<dbReference type="SUPFAM" id="SSF46785">
    <property type="entry name" value="Winged helix' DNA-binding domain"/>
    <property type="match status" value="1"/>
</dbReference>
<accession>A0A1T5M835</accession>
<dbReference type="EMBL" id="FUZT01000011">
    <property type="protein sequence ID" value="SKC84412.1"/>
    <property type="molecule type" value="Genomic_DNA"/>
</dbReference>
<proteinExistence type="predicted"/>
<dbReference type="Gene3D" id="1.10.10.10">
    <property type="entry name" value="Winged helix-like DNA-binding domain superfamily/Winged helix DNA-binding domain"/>
    <property type="match status" value="1"/>
</dbReference>